<accession>A0A0A9EB89</accession>
<reference evidence="1" key="2">
    <citation type="journal article" date="2015" name="Data Brief">
        <title>Shoot transcriptome of the giant reed, Arundo donax.</title>
        <authorList>
            <person name="Barrero R.A."/>
            <person name="Guerrero F.D."/>
            <person name="Moolhuijzen P."/>
            <person name="Goolsby J.A."/>
            <person name="Tidwell J."/>
            <person name="Bellgard S.E."/>
            <person name="Bellgard M.I."/>
        </authorList>
    </citation>
    <scope>NUCLEOTIDE SEQUENCE</scope>
    <source>
        <tissue evidence="1">Shoot tissue taken approximately 20 cm above the soil surface</tissue>
    </source>
</reference>
<name>A0A0A9EB89_ARUDO</name>
<organism evidence="1">
    <name type="scientific">Arundo donax</name>
    <name type="common">Giant reed</name>
    <name type="synonym">Donax arundinaceus</name>
    <dbReference type="NCBI Taxonomy" id="35708"/>
    <lineage>
        <taxon>Eukaryota</taxon>
        <taxon>Viridiplantae</taxon>
        <taxon>Streptophyta</taxon>
        <taxon>Embryophyta</taxon>
        <taxon>Tracheophyta</taxon>
        <taxon>Spermatophyta</taxon>
        <taxon>Magnoliopsida</taxon>
        <taxon>Liliopsida</taxon>
        <taxon>Poales</taxon>
        <taxon>Poaceae</taxon>
        <taxon>PACMAD clade</taxon>
        <taxon>Arundinoideae</taxon>
        <taxon>Arundineae</taxon>
        <taxon>Arundo</taxon>
    </lineage>
</organism>
<protein>
    <submittedName>
        <fullName evidence="1">Uncharacterized protein</fullName>
    </submittedName>
</protein>
<dbReference type="AlphaFoldDB" id="A0A0A9EB89"/>
<dbReference type="EMBL" id="GBRH01201592">
    <property type="protein sequence ID" value="JAD96303.1"/>
    <property type="molecule type" value="Transcribed_RNA"/>
</dbReference>
<proteinExistence type="predicted"/>
<evidence type="ECO:0000313" key="1">
    <source>
        <dbReference type="EMBL" id="JAD96303.1"/>
    </source>
</evidence>
<reference evidence="1" key="1">
    <citation type="submission" date="2014-09" db="EMBL/GenBank/DDBJ databases">
        <authorList>
            <person name="Magalhaes I.L.F."/>
            <person name="Oliveira U."/>
            <person name="Santos F.R."/>
            <person name="Vidigal T.H.D.A."/>
            <person name="Brescovit A.D."/>
            <person name="Santos A.J."/>
        </authorList>
    </citation>
    <scope>NUCLEOTIDE SEQUENCE</scope>
    <source>
        <tissue evidence="1">Shoot tissue taken approximately 20 cm above the soil surface</tissue>
    </source>
</reference>
<sequence length="57" mass="6688">MTITWTGLRFSCRRSNALHSPTKRERFLTVQVIRWSLSTGTQLDILAIKTWMCSLKF</sequence>